<dbReference type="PANTHER" id="PTHR10755">
    <property type="entry name" value="COPROPORPHYRINOGEN III OXIDASE, MITOCHONDRIAL"/>
    <property type="match status" value="1"/>
</dbReference>
<dbReference type="GO" id="GO:0005737">
    <property type="term" value="C:cytoplasm"/>
    <property type="evidence" value="ECO:0007669"/>
    <property type="project" value="TreeGrafter"/>
</dbReference>
<dbReference type="EMBL" id="BRXZ01004091">
    <property type="protein sequence ID" value="GMH68248.1"/>
    <property type="molecule type" value="Genomic_DNA"/>
</dbReference>
<evidence type="ECO:0008006" key="3">
    <source>
        <dbReference type="Google" id="ProtNLM"/>
    </source>
</evidence>
<keyword evidence="2" id="KW-1185">Reference proteome</keyword>
<sequence length="301" mass="33944">MSLIDGDHHNVFKEFSELIQIHQASIVDRIHAHEPTNRFTSDAWTGDGSNGLTRVIQDGSVVDKGAVSTSYIHSGVLSPARAKTMKARGVSVPNDGRYNAAALSLVLHTRNPHVPTFRSDVRMFQVLDSSGSVIDTWLGGGADLTPYVLYDSDVSAFHAQLRSLCEEWSMDYGGMKKHCDEYFYIPCRQEHRGVGGIFFDDLPADGRGMGFVDGLVKGWMDVWLDGIREKDWQLIRRGRYLEFNLLYDRGVAFGLMKENPRTEGILVSAPPEIKWRYNHEIEKGGNEERLMEVLKAPRDWV</sequence>
<dbReference type="GO" id="GO:0004109">
    <property type="term" value="F:coproporphyrinogen oxidase activity"/>
    <property type="evidence" value="ECO:0007669"/>
    <property type="project" value="InterPro"/>
</dbReference>
<name>A0A9W7E9W3_9STRA</name>
<dbReference type="InterPro" id="IPR036406">
    <property type="entry name" value="Coprogen_oxidase_aer_sf"/>
</dbReference>
<proteinExistence type="predicted"/>
<dbReference type="SUPFAM" id="SSF102886">
    <property type="entry name" value="Coproporphyrinogen III oxidase"/>
    <property type="match status" value="1"/>
</dbReference>
<dbReference type="OrthoDB" id="15318at2759"/>
<dbReference type="PRINTS" id="PR00073">
    <property type="entry name" value="COPRGNOXDASE"/>
</dbReference>
<accession>A0A9W7E9W3</accession>
<dbReference type="Proteomes" id="UP001165082">
    <property type="component" value="Unassembled WGS sequence"/>
</dbReference>
<dbReference type="PANTHER" id="PTHR10755:SF3">
    <property type="entry name" value="COPROPORPHYRINOGEN OXIDASE"/>
    <property type="match status" value="1"/>
</dbReference>
<dbReference type="InterPro" id="IPR001260">
    <property type="entry name" value="Coprogen_oxidase_aer"/>
</dbReference>
<reference evidence="1" key="1">
    <citation type="submission" date="2022-07" db="EMBL/GenBank/DDBJ databases">
        <title>Genome analysis of Parmales, a sister group of diatoms, reveals the evolutionary specialization of diatoms from phago-mixotrophs to photoautotrophs.</title>
        <authorList>
            <person name="Ban H."/>
            <person name="Sato S."/>
            <person name="Yoshikawa S."/>
            <person name="Kazumasa Y."/>
            <person name="Nakamura Y."/>
            <person name="Ichinomiya M."/>
            <person name="Saitoh K."/>
            <person name="Sato N."/>
            <person name="Blanc-Mathieu R."/>
            <person name="Endo H."/>
            <person name="Kuwata A."/>
            <person name="Ogata H."/>
        </authorList>
    </citation>
    <scope>NUCLEOTIDE SEQUENCE</scope>
</reference>
<dbReference type="GO" id="GO:0006782">
    <property type="term" value="P:protoporphyrinogen IX biosynthetic process"/>
    <property type="evidence" value="ECO:0007669"/>
    <property type="project" value="TreeGrafter"/>
</dbReference>
<comment type="caution">
    <text evidence="1">The sequence shown here is derived from an EMBL/GenBank/DDBJ whole genome shotgun (WGS) entry which is preliminary data.</text>
</comment>
<dbReference type="Gene3D" id="3.40.1500.10">
    <property type="entry name" value="Coproporphyrinogen III oxidase, aerobic"/>
    <property type="match status" value="1"/>
</dbReference>
<dbReference type="Pfam" id="PF01218">
    <property type="entry name" value="Coprogen_oxidas"/>
    <property type="match status" value="1"/>
</dbReference>
<gene>
    <name evidence="1" type="ORF">TrRE_jg8960</name>
</gene>
<evidence type="ECO:0000313" key="2">
    <source>
        <dbReference type="Proteomes" id="UP001165082"/>
    </source>
</evidence>
<protein>
    <recommendedName>
        <fullName evidence="3">Coproporphyrinogen oxidase</fullName>
    </recommendedName>
</protein>
<dbReference type="AlphaFoldDB" id="A0A9W7E9W3"/>
<organism evidence="1 2">
    <name type="scientific">Triparma retinervis</name>
    <dbReference type="NCBI Taxonomy" id="2557542"/>
    <lineage>
        <taxon>Eukaryota</taxon>
        <taxon>Sar</taxon>
        <taxon>Stramenopiles</taxon>
        <taxon>Ochrophyta</taxon>
        <taxon>Bolidophyceae</taxon>
        <taxon>Parmales</taxon>
        <taxon>Triparmaceae</taxon>
        <taxon>Triparma</taxon>
    </lineage>
</organism>
<evidence type="ECO:0000313" key="1">
    <source>
        <dbReference type="EMBL" id="GMH68248.1"/>
    </source>
</evidence>